<dbReference type="EMBL" id="JAYMYJ010000094">
    <property type="protein sequence ID" value="MEB4591306.1"/>
    <property type="molecule type" value="Genomic_DNA"/>
</dbReference>
<name>A0ABU6CXK7_9GAMM</name>
<dbReference type="PANTHER" id="PTHR30483">
    <property type="entry name" value="LEUCINE-SPECIFIC-BINDING PROTEIN"/>
    <property type="match status" value="1"/>
</dbReference>
<reference evidence="4 5" key="2">
    <citation type="submission" date="2024-01" db="EMBL/GenBank/DDBJ databases">
        <authorList>
            <person name="Xie X."/>
        </authorList>
    </citation>
    <scope>NUCLEOTIDE SEQUENCE [LARGE SCALE GENOMIC DNA]</scope>
    <source>
        <strain evidence="4">SCUT-1</strain>
    </source>
</reference>
<accession>A0ABU6CXK7</accession>
<dbReference type="Proteomes" id="UP001308005">
    <property type="component" value="Unassembled WGS sequence"/>
</dbReference>
<dbReference type="RefSeq" id="WP_324694816.1">
    <property type="nucleotide sequence ID" value="NZ_JAYMYJ010000094.1"/>
</dbReference>
<keyword evidence="2" id="KW-0732">Signal</keyword>
<evidence type="ECO:0000256" key="2">
    <source>
        <dbReference type="ARBA" id="ARBA00022729"/>
    </source>
</evidence>
<dbReference type="CDD" id="cd06344">
    <property type="entry name" value="PBP1_ABC_HAAT-like"/>
    <property type="match status" value="1"/>
</dbReference>
<dbReference type="SUPFAM" id="SSF53822">
    <property type="entry name" value="Periplasmic binding protein-like I"/>
    <property type="match status" value="1"/>
</dbReference>
<dbReference type="Pfam" id="PF13458">
    <property type="entry name" value="Peripla_BP_6"/>
    <property type="match status" value="1"/>
</dbReference>
<evidence type="ECO:0000313" key="5">
    <source>
        <dbReference type="Proteomes" id="UP001308005"/>
    </source>
</evidence>
<comment type="caution">
    <text evidence="4">The sequence shown here is derived from an EMBL/GenBank/DDBJ whole genome shotgun (WGS) entry which is preliminary data.</text>
</comment>
<comment type="similarity">
    <text evidence="1">Belongs to the leucine-binding protein family.</text>
</comment>
<dbReference type="PROSITE" id="PS51257">
    <property type="entry name" value="PROKAR_LIPOPROTEIN"/>
    <property type="match status" value="1"/>
</dbReference>
<dbReference type="PANTHER" id="PTHR30483:SF6">
    <property type="entry name" value="PERIPLASMIC BINDING PROTEIN OF ABC TRANSPORTER FOR NATURAL AMINO ACIDS"/>
    <property type="match status" value="1"/>
</dbReference>
<evidence type="ECO:0000313" key="4">
    <source>
        <dbReference type="EMBL" id="MEB4591306.1"/>
    </source>
</evidence>
<evidence type="ECO:0000256" key="1">
    <source>
        <dbReference type="ARBA" id="ARBA00010062"/>
    </source>
</evidence>
<protein>
    <submittedName>
        <fullName evidence="4">ABC transporter substrate-binding protein</fullName>
    </submittedName>
</protein>
<dbReference type="InterPro" id="IPR028081">
    <property type="entry name" value="Leu-bd"/>
</dbReference>
<keyword evidence="5" id="KW-1185">Reference proteome</keyword>
<dbReference type="InterPro" id="IPR028082">
    <property type="entry name" value="Peripla_BP_I"/>
</dbReference>
<organism evidence="4 5">
    <name type="scientific">Candidatus Thiothrix phosphatis</name>
    <dbReference type="NCBI Taxonomy" id="3112415"/>
    <lineage>
        <taxon>Bacteria</taxon>
        <taxon>Pseudomonadati</taxon>
        <taxon>Pseudomonadota</taxon>
        <taxon>Gammaproteobacteria</taxon>
        <taxon>Thiotrichales</taxon>
        <taxon>Thiotrichaceae</taxon>
        <taxon>Thiothrix</taxon>
    </lineage>
</organism>
<dbReference type="InterPro" id="IPR051010">
    <property type="entry name" value="BCAA_transport"/>
</dbReference>
<reference evidence="5" key="1">
    <citation type="submission" date="2023-07" db="EMBL/GenBank/DDBJ databases">
        <title>The carbon used by Thiothrix.</title>
        <authorList>
            <person name="Chen L."/>
        </authorList>
    </citation>
    <scope>NUCLEOTIDE SEQUENCE [LARGE SCALE GENOMIC DNA]</scope>
</reference>
<gene>
    <name evidence="4" type="ORF">VSS37_09980</name>
</gene>
<sequence>MRSLPAPRLLLLLLLLPIAVMLGGCSPDFEGMAERRLAYARQNKGDIEIVAIQDAAKSAYLNGVMLAAAEINQRQGKLLGRNLNIRIEQDGDTFEDIKPTIRRIVANPRTVAVLGHRRSKIALPASVIYERSQVVFMPSFATTQVLTNHNFQYVYRMAPNTEIMAEQLASAAKTLGYQKMVMLYSREDLNRELAFLFEDKAIKQGIRLVKRSSFFDKDTNYRPIISQFNSEKFDAIFITAASDAAGRMALQLREMGIRQPILGDDSMNRASYTDAAGDAADGTIIPSLYKADDSSALNQQFIRQYQKKYETDPDYNAAQGYDSLMLLAAAIERAGSTTPPLLSSALHYMPAWVGLTGIHAYDQAGELRGKKYFFQARQEGKWYALPALQIPYLLERFSKEQQEKYGAQRTVTDFRKIFTEPMHDDDNKIYLLDLAQEILQFKRIGIIYENTADGRKAAGYELLQGLAKRKQTEIVGCTVAFSALNKRETEQAMIDCYGRLSLKVDAMLIPPYYSIDAKLLQRLNQSLAFFKIPSISLDEHNTDPNICLVLGKRSDIDVQGKGGTQAYNGLLNGLKVHEFAERMKNLPEVSVNLVNLQRYGLSDTPILLLSPNAFIYPDETAIVENRRGAP</sequence>
<dbReference type="Gene3D" id="3.40.50.2300">
    <property type="match status" value="3"/>
</dbReference>
<proteinExistence type="inferred from homology"/>
<feature type="domain" description="Leucine-binding protein" evidence="3">
    <location>
        <begin position="57"/>
        <end position="380"/>
    </location>
</feature>
<evidence type="ECO:0000259" key="3">
    <source>
        <dbReference type="Pfam" id="PF13458"/>
    </source>
</evidence>